<keyword evidence="1" id="KW-0812">Transmembrane</keyword>
<accession>A0A811UQD3</accession>
<dbReference type="Proteomes" id="UP000606786">
    <property type="component" value="Unassembled WGS sequence"/>
</dbReference>
<gene>
    <name evidence="2" type="ORF">CCAP1982_LOCUS7757</name>
</gene>
<evidence type="ECO:0000256" key="1">
    <source>
        <dbReference type="SAM" id="Phobius"/>
    </source>
</evidence>
<proteinExistence type="predicted"/>
<protein>
    <submittedName>
        <fullName evidence="2">(Mediterranean fruit fly) hypothetical protein</fullName>
    </submittedName>
</protein>
<comment type="caution">
    <text evidence="2">The sequence shown here is derived from an EMBL/GenBank/DDBJ whole genome shotgun (WGS) entry which is preliminary data.</text>
</comment>
<keyword evidence="1" id="KW-0472">Membrane</keyword>
<dbReference type="EMBL" id="CAJHJT010000012">
    <property type="protein sequence ID" value="CAD6999223.1"/>
    <property type="molecule type" value="Genomic_DNA"/>
</dbReference>
<organism evidence="2 3">
    <name type="scientific">Ceratitis capitata</name>
    <name type="common">Mediterranean fruit fly</name>
    <name type="synonym">Tephritis capitata</name>
    <dbReference type="NCBI Taxonomy" id="7213"/>
    <lineage>
        <taxon>Eukaryota</taxon>
        <taxon>Metazoa</taxon>
        <taxon>Ecdysozoa</taxon>
        <taxon>Arthropoda</taxon>
        <taxon>Hexapoda</taxon>
        <taxon>Insecta</taxon>
        <taxon>Pterygota</taxon>
        <taxon>Neoptera</taxon>
        <taxon>Endopterygota</taxon>
        <taxon>Diptera</taxon>
        <taxon>Brachycera</taxon>
        <taxon>Muscomorpha</taxon>
        <taxon>Tephritoidea</taxon>
        <taxon>Tephritidae</taxon>
        <taxon>Ceratitis</taxon>
        <taxon>Ceratitis</taxon>
    </lineage>
</organism>
<keyword evidence="3" id="KW-1185">Reference proteome</keyword>
<sequence>MYAPSSTATAATTTNTLLSFNDFAIPATSLPSKLLHTFANYVPMVMVSIPCLAFSPPTYTASCFLWKSTRLFTYRRCICVNVCLHACRDMYITGHEYVCLPLTFVLCI</sequence>
<feature type="transmembrane region" description="Helical" evidence="1">
    <location>
        <begin position="41"/>
        <end position="66"/>
    </location>
</feature>
<dbReference type="AlphaFoldDB" id="A0A811UQD3"/>
<keyword evidence="1" id="KW-1133">Transmembrane helix</keyword>
<name>A0A811UQD3_CERCA</name>
<evidence type="ECO:0000313" key="3">
    <source>
        <dbReference type="Proteomes" id="UP000606786"/>
    </source>
</evidence>
<evidence type="ECO:0000313" key="2">
    <source>
        <dbReference type="EMBL" id="CAD6999223.1"/>
    </source>
</evidence>
<reference evidence="2" key="1">
    <citation type="submission" date="2020-11" db="EMBL/GenBank/DDBJ databases">
        <authorList>
            <person name="Whitehead M."/>
        </authorList>
    </citation>
    <scope>NUCLEOTIDE SEQUENCE</scope>
    <source>
        <strain evidence="2">EGII</strain>
    </source>
</reference>